<dbReference type="EMBL" id="QGTT01000020">
    <property type="protein sequence ID" value="PWW09273.1"/>
    <property type="molecule type" value="Genomic_DNA"/>
</dbReference>
<evidence type="ECO:0000313" key="3">
    <source>
        <dbReference type="Proteomes" id="UP000246964"/>
    </source>
</evidence>
<sequence>MAQKKRSSNWRVWHRWLSLVFGLQMVIWTISGAYMVFFDLDYIHGDHLVQDVSQPLPEGTEVSDLDKLLTRYPETEKASLEARRLDGKLQPVYKLKSDKGEFLVNAKSLERIEITQHHIENLANRYYAQESADIESVVYMTDNPPTEISETLLPVWQVNYDDFGNTSLYLSETTGDLLVKRHTFWRGFDIVWMLHIMDYDERVDIETWWLKAFIIGTFILMITGVVLIFYTITFKRKQSGGAQ</sequence>
<keyword evidence="1" id="KW-1133">Transmembrane helix</keyword>
<evidence type="ECO:0000256" key="1">
    <source>
        <dbReference type="SAM" id="Phobius"/>
    </source>
</evidence>
<organism evidence="2 3">
    <name type="scientific">Pseudidiomarina maritima</name>
    <dbReference type="NCBI Taxonomy" id="519453"/>
    <lineage>
        <taxon>Bacteria</taxon>
        <taxon>Pseudomonadati</taxon>
        <taxon>Pseudomonadota</taxon>
        <taxon>Gammaproteobacteria</taxon>
        <taxon>Alteromonadales</taxon>
        <taxon>Idiomarinaceae</taxon>
        <taxon>Pseudidiomarina</taxon>
    </lineage>
</organism>
<name>A0A317Q2U9_9GAMM</name>
<gene>
    <name evidence="2" type="ORF">DET45_12010</name>
</gene>
<dbReference type="OrthoDB" id="9806195at2"/>
<dbReference type="RefSeq" id="WP_110076772.1">
    <property type="nucleotide sequence ID" value="NZ_QGTT01000020.1"/>
</dbReference>
<accession>A0A317Q2U9</accession>
<dbReference type="Proteomes" id="UP000246964">
    <property type="component" value="Unassembled WGS sequence"/>
</dbReference>
<keyword evidence="3" id="KW-1185">Reference proteome</keyword>
<proteinExistence type="predicted"/>
<feature type="transmembrane region" description="Helical" evidence="1">
    <location>
        <begin position="208"/>
        <end position="230"/>
    </location>
</feature>
<keyword evidence="1 2" id="KW-0812">Transmembrane</keyword>
<evidence type="ECO:0000313" key="2">
    <source>
        <dbReference type="EMBL" id="PWW09273.1"/>
    </source>
</evidence>
<dbReference type="InterPro" id="IPR005625">
    <property type="entry name" value="PepSY-ass_TM"/>
</dbReference>
<dbReference type="Pfam" id="PF03929">
    <property type="entry name" value="PepSY_TM"/>
    <property type="match status" value="1"/>
</dbReference>
<protein>
    <submittedName>
        <fullName evidence="2">PepSY-associated transmembrane protein</fullName>
    </submittedName>
</protein>
<reference evidence="2 3" key="1">
    <citation type="submission" date="2018-05" db="EMBL/GenBank/DDBJ databases">
        <title>Freshwater and sediment microbial communities from various areas in North America, analyzing microbe dynamics in response to fracking.</title>
        <authorList>
            <person name="Lamendella R."/>
        </authorList>
    </citation>
    <scope>NUCLEOTIDE SEQUENCE [LARGE SCALE GENOMIC DNA]</scope>
    <source>
        <strain evidence="2 3">125B1</strain>
    </source>
</reference>
<keyword evidence="1" id="KW-0472">Membrane</keyword>
<feature type="transmembrane region" description="Helical" evidence="1">
    <location>
        <begin position="12"/>
        <end position="37"/>
    </location>
</feature>
<dbReference type="AlphaFoldDB" id="A0A317Q2U9"/>
<comment type="caution">
    <text evidence="2">The sequence shown here is derived from an EMBL/GenBank/DDBJ whole genome shotgun (WGS) entry which is preliminary data.</text>
</comment>